<dbReference type="InterPro" id="IPR009445">
    <property type="entry name" value="TMEM85/Emc4"/>
</dbReference>
<keyword evidence="6 8" id="KW-1133">Transmembrane helix</keyword>
<sequence length="182" mass="21444">MGAKETQEEDNGLPFLPPPVGYRKYVEEKGKKEEERVTIASFYEAVKRMDKRGPIHPEILAMQKRNAMVVTFRWLKDVLYNIFVYFLTSRSYYIFGFAYSLYFLKEQVVSLFNCQNVFRRAAPNLKFHQVILHKVAYVALHLVAIYLILKSIHTNGYIPMRLADYIHLFPMTEYRSSTLFVP</sequence>
<evidence type="ECO:0000256" key="7">
    <source>
        <dbReference type="ARBA" id="ARBA00023136"/>
    </source>
</evidence>
<gene>
    <name evidence="9" type="ORF">BEWA_054720</name>
</gene>
<evidence type="ECO:0000256" key="3">
    <source>
        <dbReference type="ARBA" id="ARBA00020820"/>
    </source>
</evidence>
<feature type="transmembrane region" description="Helical" evidence="8">
    <location>
        <begin position="78"/>
        <end position="102"/>
    </location>
</feature>
<accession>L1LDU1</accession>
<reference evidence="9 10" key="1">
    <citation type="journal article" date="2012" name="BMC Genomics">
        <title>Comparative genomic analysis and phylogenetic position of Theileria equi.</title>
        <authorList>
            <person name="Kappmeyer L.S."/>
            <person name="Thiagarajan M."/>
            <person name="Herndon D.R."/>
            <person name="Ramsay J.D."/>
            <person name="Caler E."/>
            <person name="Djikeng A."/>
            <person name="Gillespie J.J."/>
            <person name="Lau A.O."/>
            <person name="Roalson E.H."/>
            <person name="Silva J.C."/>
            <person name="Silva M.G."/>
            <person name="Suarez C.E."/>
            <person name="Ueti M.W."/>
            <person name="Nene V.M."/>
            <person name="Mealey R.H."/>
            <person name="Knowles D.P."/>
            <person name="Brayton K.A."/>
        </authorList>
    </citation>
    <scope>NUCLEOTIDE SEQUENCE [LARGE SCALE GENOMIC DNA]</scope>
    <source>
        <strain evidence="9 10">WA</strain>
    </source>
</reference>
<dbReference type="GO" id="GO:0005789">
    <property type="term" value="C:endoplasmic reticulum membrane"/>
    <property type="evidence" value="ECO:0007669"/>
    <property type="project" value="UniProtKB-SubCell"/>
</dbReference>
<keyword evidence="5" id="KW-0256">Endoplasmic reticulum</keyword>
<feature type="transmembrane region" description="Helical" evidence="8">
    <location>
        <begin position="130"/>
        <end position="149"/>
    </location>
</feature>
<dbReference type="Proteomes" id="UP000031512">
    <property type="component" value="Unassembled WGS sequence"/>
</dbReference>
<dbReference type="Pfam" id="PF06417">
    <property type="entry name" value="EMC4"/>
    <property type="match status" value="1"/>
</dbReference>
<evidence type="ECO:0000256" key="5">
    <source>
        <dbReference type="ARBA" id="ARBA00022824"/>
    </source>
</evidence>
<name>L1LDU1_THEEQ</name>
<evidence type="ECO:0000256" key="4">
    <source>
        <dbReference type="ARBA" id="ARBA00022692"/>
    </source>
</evidence>
<dbReference type="RefSeq" id="XP_004832867.1">
    <property type="nucleotide sequence ID" value="XM_004832810.1"/>
</dbReference>
<dbReference type="PANTHER" id="PTHR19315">
    <property type="entry name" value="ER MEMBRANE PROTEIN COMPLEX SUBUNIT 4"/>
    <property type="match status" value="1"/>
</dbReference>
<keyword evidence="7 8" id="KW-0472">Membrane</keyword>
<organism evidence="9 10">
    <name type="scientific">Theileria equi strain WA</name>
    <dbReference type="NCBI Taxonomy" id="1537102"/>
    <lineage>
        <taxon>Eukaryota</taxon>
        <taxon>Sar</taxon>
        <taxon>Alveolata</taxon>
        <taxon>Apicomplexa</taxon>
        <taxon>Aconoidasida</taxon>
        <taxon>Piroplasmida</taxon>
        <taxon>Theileriidae</taxon>
        <taxon>Theileria</taxon>
    </lineage>
</organism>
<evidence type="ECO:0000313" key="9">
    <source>
        <dbReference type="EMBL" id="EKX73415.1"/>
    </source>
</evidence>
<evidence type="ECO:0000313" key="10">
    <source>
        <dbReference type="Proteomes" id="UP000031512"/>
    </source>
</evidence>
<dbReference type="KEGG" id="beq:BEWA_054720"/>
<proteinExistence type="inferred from homology"/>
<dbReference type="EMBL" id="ACOU01000003">
    <property type="protein sequence ID" value="EKX73415.1"/>
    <property type="molecule type" value="Genomic_DNA"/>
</dbReference>
<dbReference type="VEuPathDB" id="PiroplasmaDB:BEWA_054720"/>
<keyword evidence="4 8" id="KW-0812">Transmembrane</keyword>
<protein>
    <recommendedName>
        <fullName evidence="3">ER membrane protein complex subunit 4</fullName>
    </recommendedName>
</protein>
<evidence type="ECO:0000256" key="6">
    <source>
        <dbReference type="ARBA" id="ARBA00022989"/>
    </source>
</evidence>
<keyword evidence="10" id="KW-1185">Reference proteome</keyword>
<comment type="caution">
    <text evidence="9">The sequence shown here is derived from an EMBL/GenBank/DDBJ whole genome shotgun (WGS) entry which is preliminary data.</text>
</comment>
<evidence type="ECO:0000256" key="1">
    <source>
        <dbReference type="ARBA" id="ARBA00004477"/>
    </source>
</evidence>
<comment type="similarity">
    <text evidence="2">Belongs to the EMC4 family.</text>
</comment>
<comment type="subcellular location">
    <subcellularLocation>
        <location evidence="1">Endoplasmic reticulum membrane</location>
        <topology evidence="1">Multi-pass membrane protein</topology>
    </subcellularLocation>
</comment>
<evidence type="ECO:0000256" key="8">
    <source>
        <dbReference type="SAM" id="Phobius"/>
    </source>
</evidence>
<dbReference type="GeneID" id="15803022"/>
<dbReference type="STRING" id="1537102.L1LDU1"/>
<dbReference type="AlphaFoldDB" id="L1LDU1"/>
<evidence type="ECO:0000256" key="2">
    <source>
        <dbReference type="ARBA" id="ARBA00007715"/>
    </source>
</evidence>